<evidence type="ECO:0000313" key="1">
    <source>
        <dbReference type="EMBL" id="CAH1983384.1"/>
    </source>
</evidence>
<dbReference type="AlphaFoldDB" id="A0A9P0PH56"/>
<organism evidence="1 2">
    <name type="scientific">Acanthoscelides obtectus</name>
    <name type="common">Bean weevil</name>
    <name type="synonym">Bruchus obtectus</name>
    <dbReference type="NCBI Taxonomy" id="200917"/>
    <lineage>
        <taxon>Eukaryota</taxon>
        <taxon>Metazoa</taxon>
        <taxon>Ecdysozoa</taxon>
        <taxon>Arthropoda</taxon>
        <taxon>Hexapoda</taxon>
        <taxon>Insecta</taxon>
        <taxon>Pterygota</taxon>
        <taxon>Neoptera</taxon>
        <taxon>Endopterygota</taxon>
        <taxon>Coleoptera</taxon>
        <taxon>Polyphaga</taxon>
        <taxon>Cucujiformia</taxon>
        <taxon>Chrysomeloidea</taxon>
        <taxon>Chrysomelidae</taxon>
        <taxon>Bruchinae</taxon>
        <taxon>Bruchini</taxon>
        <taxon>Acanthoscelides</taxon>
    </lineage>
</organism>
<keyword evidence="2" id="KW-1185">Reference proteome</keyword>
<evidence type="ECO:0000313" key="2">
    <source>
        <dbReference type="Proteomes" id="UP001152888"/>
    </source>
</evidence>
<name>A0A9P0PH56_ACAOB</name>
<accession>A0A9P0PH56</accession>
<proteinExistence type="predicted"/>
<sequence length="67" mass="7789">MLTKSSFRNISSNLHHLNSSSFPGGGTRFSWKNKLYICKRKYIVYSSCGSHRVLSAFDQLQKLDYKR</sequence>
<reference evidence="1" key="1">
    <citation type="submission" date="2022-03" db="EMBL/GenBank/DDBJ databases">
        <authorList>
            <person name="Sayadi A."/>
        </authorList>
    </citation>
    <scope>NUCLEOTIDE SEQUENCE</scope>
</reference>
<dbReference type="EMBL" id="CAKOFQ010006938">
    <property type="protein sequence ID" value="CAH1983384.1"/>
    <property type="molecule type" value="Genomic_DNA"/>
</dbReference>
<comment type="caution">
    <text evidence="1">The sequence shown here is derived from an EMBL/GenBank/DDBJ whole genome shotgun (WGS) entry which is preliminary data.</text>
</comment>
<gene>
    <name evidence="1" type="ORF">ACAOBT_LOCUS15538</name>
</gene>
<dbReference type="Proteomes" id="UP001152888">
    <property type="component" value="Unassembled WGS sequence"/>
</dbReference>
<protein>
    <submittedName>
        <fullName evidence="1">Uncharacterized protein</fullName>
    </submittedName>
</protein>